<feature type="compositionally biased region" description="Basic and acidic residues" evidence="1">
    <location>
        <begin position="715"/>
        <end position="729"/>
    </location>
</feature>
<feature type="compositionally biased region" description="Basic and acidic residues" evidence="1">
    <location>
        <begin position="639"/>
        <end position="650"/>
    </location>
</feature>
<feature type="region of interest" description="Disordered" evidence="1">
    <location>
        <begin position="197"/>
        <end position="449"/>
    </location>
</feature>
<evidence type="ECO:0000256" key="1">
    <source>
        <dbReference type="SAM" id="MobiDB-lite"/>
    </source>
</evidence>
<feature type="compositionally biased region" description="Basic and acidic residues" evidence="1">
    <location>
        <begin position="676"/>
        <end position="692"/>
    </location>
</feature>
<feature type="compositionally biased region" description="Polar residues" evidence="1">
    <location>
        <begin position="815"/>
        <end position="827"/>
    </location>
</feature>
<feature type="compositionally biased region" description="Polar residues" evidence="1">
    <location>
        <begin position="779"/>
        <end position="788"/>
    </location>
</feature>
<feature type="compositionally biased region" description="Polar residues" evidence="1">
    <location>
        <begin position="304"/>
        <end position="320"/>
    </location>
</feature>
<accession>A0A9W4U980</accession>
<feature type="compositionally biased region" description="Basic and acidic residues" evidence="1">
    <location>
        <begin position="238"/>
        <end position="247"/>
    </location>
</feature>
<feature type="compositionally biased region" description="Polar residues" evidence="1">
    <location>
        <begin position="248"/>
        <end position="274"/>
    </location>
</feature>
<evidence type="ECO:0000313" key="2">
    <source>
        <dbReference type="EMBL" id="CAI6331940.1"/>
    </source>
</evidence>
<comment type="caution">
    <text evidence="2">The sequence shown here is derived from an EMBL/GenBank/DDBJ whole genome shotgun (WGS) entry which is preliminary data.</text>
</comment>
<feature type="region of interest" description="Disordered" evidence="1">
    <location>
        <begin position="639"/>
        <end position="830"/>
    </location>
</feature>
<dbReference type="OrthoDB" id="3693838at2759"/>
<organism evidence="2 3">
    <name type="scientific">Periconia digitata</name>
    <dbReference type="NCBI Taxonomy" id="1303443"/>
    <lineage>
        <taxon>Eukaryota</taxon>
        <taxon>Fungi</taxon>
        <taxon>Dikarya</taxon>
        <taxon>Ascomycota</taxon>
        <taxon>Pezizomycotina</taxon>
        <taxon>Dothideomycetes</taxon>
        <taxon>Pleosporomycetidae</taxon>
        <taxon>Pleosporales</taxon>
        <taxon>Massarineae</taxon>
        <taxon>Periconiaceae</taxon>
        <taxon>Periconia</taxon>
    </lineage>
</organism>
<reference evidence="2" key="1">
    <citation type="submission" date="2023-01" db="EMBL/GenBank/DDBJ databases">
        <authorList>
            <person name="Van Ghelder C."/>
            <person name="Rancurel C."/>
        </authorList>
    </citation>
    <scope>NUCLEOTIDE SEQUENCE</scope>
    <source>
        <strain evidence="2">CNCM I-4278</strain>
    </source>
</reference>
<name>A0A9W4U980_9PLEO</name>
<protein>
    <submittedName>
        <fullName evidence="2">Uncharacterized protein</fullName>
    </submittedName>
</protein>
<feature type="compositionally biased region" description="Basic and acidic residues" evidence="1">
    <location>
        <begin position="321"/>
        <end position="330"/>
    </location>
</feature>
<gene>
    <name evidence="2" type="ORF">PDIGIT_LOCUS4969</name>
</gene>
<proteinExistence type="predicted"/>
<feature type="compositionally biased region" description="Polar residues" evidence="1">
    <location>
        <begin position="151"/>
        <end position="160"/>
    </location>
</feature>
<feature type="compositionally biased region" description="Polar residues" evidence="1">
    <location>
        <begin position="555"/>
        <end position="579"/>
    </location>
</feature>
<sequence length="1071" mass="115260">MARLGKFLTRIHLHVLVKRDSPHFPLNDFTFFFSIRAKNSNHQLSHCTSTLLPSSNMFGNLSKTVASIAKAVTEPFVMPPVKVTHYTPLHLSTEAPVMDDIFTADAYEEYEEFAELEIDEPAVAEYDLKYVLGSGVPYDETDSDSDASSEPNDNQDNNDAALSDSEDFISLNVNVKKSNAKPVPAIKRDADIKIASSDVSKQDPSTKLNGDVKTDSTPHEPFIKSKDNDKTPSPTHDSSTKSDDHVEATSSSHDLSFQSGDNINTASTHYNLPSESKDNDDNNFKSISSDHITSTKHDADTVSCDHSSSTNPNNGASDQLCSKKPDEDIKTASSDQIPSYKPDDKVKTASSDHSISTSDDNNVAAAQSSRDTSSQLDDNVAVAHSTHGTSSPPDDNNVAAALSSHDTSSQPDDNVVAASPDQIISQSDDNVAVARSSHETSSPSDDTKNEKVPFIVPAIAKVHALQAHRTVVAKLINEKAARRNADLDHILAHQRKEYARKVEAKRIIATARVMKAPNARKSLSTLPNPLPALKNLHAMLESESTPPTPIKEKSPISTTEESVIPSETLNQDISATVEQPTKVDEADIPSSTPLPYERSAAPSPIHEAQEAVLTPHSEAQEAPHTPTIHDAQEVLNEMEQPRAETPEAPEHGAAQEPPSTPPGQKRPRGDDDDELAGEHRAKNPRLELEHSAAQEPPSTPPGQKRPRGDDDDELAGEHRAKNPRLELEKSANNNTSHEDTVETSAATEQATTSDVGENEEIKEPSIIKSTPEIAEAVDNKTTSDISETQESKDPVEITSTIKTTEPDTTSSSPEVLQSTAPASTLAKTGTAVEATLDPQPSASPEPKPAPQPEFVIYQDTGMQTLPIGNASTFKRCYGRDPEVLLNTEIGAVGRGRYTRENYQNDPGHFRYGQAYLVPSSSPASGRSTSSSFQTVGFTEANTSLARAKAKANIQAGNLQKAATAQGVVVSVKGERLISHSSAVSPAVKVHRDGTVSYDGDVDLPMLFPNLAFEAEVVSKISVVGLTDPPECPPVAKNGDITWGDAKAPRANEAFSAGMKEWEVWPAKGKGQ</sequence>
<feature type="compositionally biased region" description="Low complexity" evidence="1">
    <location>
        <begin position="742"/>
        <end position="753"/>
    </location>
</feature>
<dbReference type="AlphaFoldDB" id="A0A9W4U980"/>
<feature type="compositionally biased region" description="Polar residues" evidence="1">
    <location>
        <begin position="197"/>
        <end position="208"/>
    </location>
</feature>
<feature type="compositionally biased region" description="Polar residues" evidence="1">
    <location>
        <begin position="348"/>
        <end position="377"/>
    </location>
</feature>
<dbReference type="Proteomes" id="UP001152607">
    <property type="component" value="Unassembled WGS sequence"/>
</dbReference>
<dbReference type="EMBL" id="CAOQHR010000003">
    <property type="protein sequence ID" value="CAI6331940.1"/>
    <property type="molecule type" value="Genomic_DNA"/>
</dbReference>
<feature type="region of interest" description="Disordered" evidence="1">
    <location>
        <begin position="542"/>
        <end position="604"/>
    </location>
</feature>
<feature type="region of interest" description="Disordered" evidence="1">
    <location>
        <begin position="137"/>
        <end position="164"/>
    </location>
</feature>
<keyword evidence="3" id="KW-1185">Reference proteome</keyword>
<evidence type="ECO:0000313" key="3">
    <source>
        <dbReference type="Proteomes" id="UP001152607"/>
    </source>
</evidence>
<feature type="compositionally biased region" description="Basic and acidic residues" evidence="1">
    <location>
        <begin position="210"/>
        <end position="230"/>
    </location>
</feature>